<organism evidence="6 7">
    <name type="scientific">Desulfofundulus australicus DSM 11792</name>
    <dbReference type="NCBI Taxonomy" id="1121425"/>
    <lineage>
        <taxon>Bacteria</taxon>
        <taxon>Bacillati</taxon>
        <taxon>Bacillota</taxon>
        <taxon>Clostridia</taxon>
        <taxon>Eubacteriales</taxon>
        <taxon>Peptococcaceae</taxon>
        <taxon>Desulfofundulus</taxon>
    </lineage>
</organism>
<evidence type="ECO:0000256" key="4">
    <source>
        <dbReference type="ARBA" id="ARBA00023098"/>
    </source>
</evidence>
<sequence length="168" mass="19025">MPRDGKSSGEILIRGPWITGCYHNDPRTVEAFTDGYWRSGDAGTIDADGYLKVTDRVKDLIKSGGEWISSVDLENAIMGHPKVLEAAVTGIYHPRWEERPLAFVVLKEEYRGQVSGKEILDFIAPGFAKWQLPDEVIFIDEIPKTSVGKFKKSVLREKYKDYFVNKSK</sequence>
<dbReference type="AlphaFoldDB" id="A0A1M5CJT2"/>
<dbReference type="PANTHER" id="PTHR43859">
    <property type="entry name" value="ACYL-ACTIVATING ENZYME"/>
    <property type="match status" value="1"/>
</dbReference>
<dbReference type="InterPro" id="IPR045851">
    <property type="entry name" value="AMP-bd_C_sf"/>
</dbReference>
<dbReference type="InterPro" id="IPR042099">
    <property type="entry name" value="ANL_N_sf"/>
</dbReference>
<accession>A0A1M5CJT2</accession>
<dbReference type="Pfam" id="PF13193">
    <property type="entry name" value="AMP-binding_C"/>
    <property type="match status" value="1"/>
</dbReference>
<dbReference type="SUPFAM" id="SSF56801">
    <property type="entry name" value="Acetyl-CoA synthetase-like"/>
    <property type="match status" value="1"/>
</dbReference>
<keyword evidence="3" id="KW-0276">Fatty acid metabolism</keyword>
<evidence type="ECO:0000313" key="7">
    <source>
        <dbReference type="Proteomes" id="UP000184196"/>
    </source>
</evidence>
<dbReference type="GO" id="GO:0006631">
    <property type="term" value="P:fatty acid metabolic process"/>
    <property type="evidence" value="ECO:0007669"/>
    <property type="project" value="UniProtKB-KW"/>
</dbReference>
<keyword evidence="7" id="KW-1185">Reference proteome</keyword>
<proteinExistence type="inferred from homology"/>
<dbReference type="PANTHER" id="PTHR43859:SF4">
    <property type="entry name" value="BUTANOATE--COA LIGASE AAE1-RELATED"/>
    <property type="match status" value="1"/>
</dbReference>
<reference evidence="7" key="1">
    <citation type="submission" date="2016-11" db="EMBL/GenBank/DDBJ databases">
        <authorList>
            <person name="Varghese N."/>
            <person name="Submissions S."/>
        </authorList>
    </citation>
    <scope>NUCLEOTIDE SEQUENCE [LARGE SCALE GENOMIC DNA]</scope>
    <source>
        <strain evidence="7">DSM 11792</strain>
    </source>
</reference>
<gene>
    <name evidence="6" type="ORF">SAMN02745218_02560</name>
</gene>
<name>A0A1M5CJT2_9FIRM</name>
<protein>
    <submittedName>
        <fullName evidence="6">AMP-binding enzyme</fullName>
    </submittedName>
</protein>
<evidence type="ECO:0000256" key="1">
    <source>
        <dbReference type="ARBA" id="ARBA00006432"/>
    </source>
</evidence>
<keyword evidence="2" id="KW-0436">Ligase</keyword>
<dbReference type="GO" id="GO:0016874">
    <property type="term" value="F:ligase activity"/>
    <property type="evidence" value="ECO:0007669"/>
    <property type="project" value="UniProtKB-KW"/>
</dbReference>
<comment type="similarity">
    <text evidence="1">Belongs to the ATP-dependent AMP-binding enzyme family.</text>
</comment>
<evidence type="ECO:0000256" key="3">
    <source>
        <dbReference type="ARBA" id="ARBA00022832"/>
    </source>
</evidence>
<keyword evidence="4" id="KW-0443">Lipid metabolism</keyword>
<evidence type="ECO:0000256" key="2">
    <source>
        <dbReference type="ARBA" id="ARBA00022598"/>
    </source>
</evidence>
<dbReference type="InterPro" id="IPR025110">
    <property type="entry name" value="AMP-bd_C"/>
</dbReference>
<evidence type="ECO:0000313" key="6">
    <source>
        <dbReference type="EMBL" id="SHF54969.1"/>
    </source>
</evidence>
<evidence type="ECO:0000259" key="5">
    <source>
        <dbReference type="Pfam" id="PF13193"/>
    </source>
</evidence>
<dbReference type="EMBL" id="FQUW01000038">
    <property type="protein sequence ID" value="SHF54969.1"/>
    <property type="molecule type" value="Genomic_DNA"/>
</dbReference>
<feature type="domain" description="AMP-binding enzyme C-terminal" evidence="5">
    <location>
        <begin position="73"/>
        <end position="149"/>
    </location>
</feature>
<dbReference type="Proteomes" id="UP000184196">
    <property type="component" value="Unassembled WGS sequence"/>
</dbReference>
<dbReference type="FunFam" id="3.30.300.30:FF:000008">
    <property type="entry name" value="2,3-dihydroxybenzoate-AMP ligase"/>
    <property type="match status" value="1"/>
</dbReference>
<dbReference type="Gene3D" id="3.40.50.12780">
    <property type="entry name" value="N-terminal domain of ligase-like"/>
    <property type="match status" value="1"/>
</dbReference>
<dbReference type="Gene3D" id="3.30.300.30">
    <property type="match status" value="1"/>
</dbReference>